<dbReference type="Gene3D" id="3.30.1460.30">
    <property type="entry name" value="YgaC/TfoX-N like chaperone"/>
    <property type="match status" value="1"/>
</dbReference>
<accession>A0A2S0HZ12</accession>
<sequence length="111" mass="12994">MDETSRNIVQRIRVSLNPWSDHITEKKMFGGSCFLYKGKMCVGETKQRLMVRVLSEHMEKVLKMQHVTPMDFTGKPIKEFIFVSEKGFDTEEKLQYWTEYGIAHAKSKTES</sequence>
<dbReference type="KEGG" id="aue:C5O00_12360"/>
<dbReference type="RefSeq" id="WP_105217141.1">
    <property type="nucleotide sequence ID" value="NZ_CP027062.1"/>
</dbReference>
<protein>
    <recommendedName>
        <fullName evidence="1">TfoX N-terminal domain-containing protein</fullName>
    </recommendedName>
</protein>
<evidence type="ECO:0000259" key="1">
    <source>
        <dbReference type="Pfam" id="PF04993"/>
    </source>
</evidence>
<dbReference type="OrthoDB" id="214902at2"/>
<name>A0A2S0HZ12_9FLAO</name>
<feature type="domain" description="TfoX N-terminal" evidence="1">
    <location>
        <begin position="21"/>
        <end position="105"/>
    </location>
</feature>
<dbReference type="Pfam" id="PF04993">
    <property type="entry name" value="TfoX_N"/>
    <property type="match status" value="1"/>
</dbReference>
<gene>
    <name evidence="2" type="ORF">C5O00_12360</name>
</gene>
<reference evidence="2 3" key="1">
    <citation type="submission" date="2018-02" db="EMBL/GenBank/DDBJ databases">
        <title>Genomic analysis of the strain RR4-38 isolated from a seawater recirculating aquaculture system.</title>
        <authorList>
            <person name="Kim Y.-S."/>
            <person name="Jang Y.H."/>
            <person name="Kim K.-H."/>
        </authorList>
    </citation>
    <scope>NUCLEOTIDE SEQUENCE [LARGE SCALE GENOMIC DNA]</scope>
    <source>
        <strain evidence="2 3">RR4-38</strain>
    </source>
</reference>
<dbReference type="Proteomes" id="UP000238442">
    <property type="component" value="Chromosome"/>
</dbReference>
<organism evidence="2 3">
    <name type="scientific">Pukyongia salina</name>
    <dbReference type="NCBI Taxonomy" id="2094025"/>
    <lineage>
        <taxon>Bacteria</taxon>
        <taxon>Pseudomonadati</taxon>
        <taxon>Bacteroidota</taxon>
        <taxon>Flavobacteriia</taxon>
        <taxon>Flavobacteriales</taxon>
        <taxon>Flavobacteriaceae</taxon>
        <taxon>Pukyongia</taxon>
    </lineage>
</organism>
<keyword evidence="3" id="KW-1185">Reference proteome</keyword>
<dbReference type="EMBL" id="CP027062">
    <property type="protein sequence ID" value="AVI51901.1"/>
    <property type="molecule type" value="Genomic_DNA"/>
</dbReference>
<dbReference type="SUPFAM" id="SSF159894">
    <property type="entry name" value="YgaC/TfoX-N like"/>
    <property type="match status" value="1"/>
</dbReference>
<proteinExistence type="predicted"/>
<dbReference type="InterPro" id="IPR007076">
    <property type="entry name" value="TfoX_N"/>
</dbReference>
<evidence type="ECO:0000313" key="2">
    <source>
        <dbReference type="EMBL" id="AVI51901.1"/>
    </source>
</evidence>
<evidence type="ECO:0000313" key="3">
    <source>
        <dbReference type="Proteomes" id="UP000238442"/>
    </source>
</evidence>
<dbReference type="AlphaFoldDB" id="A0A2S0HZ12"/>